<proteinExistence type="predicted"/>
<accession>A0A8H6DWD6</accession>
<gene>
    <name evidence="1" type="ORF">GGP41_002608</name>
</gene>
<comment type="caution">
    <text evidence="1">The sequence shown here is derived from an EMBL/GenBank/DDBJ whole genome shotgun (WGS) entry which is preliminary data.</text>
</comment>
<dbReference type="EMBL" id="WNKQ01000007">
    <property type="protein sequence ID" value="KAF5850368.1"/>
    <property type="molecule type" value="Genomic_DNA"/>
</dbReference>
<protein>
    <submittedName>
        <fullName evidence="1">Uncharacterized protein</fullName>
    </submittedName>
</protein>
<dbReference type="Proteomes" id="UP000624244">
    <property type="component" value="Unassembled WGS sequence"/>
</dbReference>
<evidence type="ECO:0000313" key="2">
    <source>
        <dbReference type="Proteomes" id="UP000624244"/>
    </source>
</evidence>
<dbReference type="AlphaFoldDB" id="A0A8H6DWD6"/>
<reference evidence="1" key="1">
    <citation type="submission" date="2019-11" db="EMBL/GenBank/DDBJ databases">
        <title>Bipolaris sorokiniana Genome sequencing.</title>
        <authorList>
            <person name="Wang H."/>
        </authorList>
    </citation>
    <scope>NUCLEOTIDE SEQUENCE</scope>
</reference>
<sequence>MSSWQPCMQSCRLNGSELHGRGWADAVYATFHSMNHSATYTDWKDLLISKTGMNSQTSQRSSLYVCPVLDEASCFGLQIDHEFVDNGLPNRIYLLLRSCRSSNKVRSADFRYCIRAPHGYTTIYRVILLLERIYRFAPHGVLDKDEFHVSSQYGPDSLENAKLVHGMAAEASTAPCNGNLVGHELTCRANACYLDLILAVDNELWPGQKKTSYLLSMRPRLAAHTTMLHGHVTYDFTVFDARGSASLPWALEDGCIDRTDVAPVHARPAAPVGAEAEK</sequence>
<evidence type="ECO:0000313" key="1">
    <source>
        <dbReference type="EMBL" id="KAF5850368.1"/>
    </source>
</evidence>
<name>A0A8H6DWD6_COCSA</name>
<organism evidence="1 2">
    <name type="scientific">Cochliobolus sativus</name>
    <name type="common">Common root rot and spot blotch fungus</name>
    <name type="synonym">Bipolaris sorokiniana</name>
    <dbReference type="NCBI Taxonomy" id="45130"/>
    <lineage>
        <taxon>Eukaryota</taxon>
        <taxon>Fungi</taxon>
        <taxon>Dikarya</taxon>
        <taxon>Ascomycota</taxon>
        <taxon>Pezizomycotina</taxon>
        <taxon>Dothideomycetes</taxon>
        <taxon>Pleosporomycetidae</taxon>
        <taxon>Pleosporales</taxon>
        <taxon>Pleosporineae</taxon>
        <taxon>Pleosporaceae</taxon>
        <taxon>Bipolaris</taxon>
    </lineage>
</organism>